<dbReference type="Proteomes" id="UP001165960">
    <property type="component" value="Unassembled WGS sequence"/>
</dbReference>
<accession>A0ACC2RM44</accession>
<reference evidence="1" key="1">
    <citation type="submission" date="2022-04" db="EMBL/GenBank/DDBJ databases">
        <title>Genome of the entomopathogenic fungus Entomophthora muscae.</title>
        <authorList>
            <person name="Elya C."/>
            <person name="Lovett B.R."/>
            <person name="Lee E."/>
            <person name="Macias A.M."/>
            <person name="Hajek A.E."/>
            <person name="De Bivort B.L."/>
            <person name="Kasson M.T."/>
            <person name="De Fine Licht H.H."/>
            <person name="Stajich J.E."/>
        </authorList>
    </citation>
    <scope>NUCLEOTIDE SEQUENCE</scope>
    <source>
        <strain evidence="1">Berkeley</strain>
    </source>
</reference>
<evidence type="ECO:0000313" key="2">
    <source>
        <dbReference type="Proteomes" id="UP001165960"/>
    </source>
</evidence>
<comment type="caution">
    <text evidence="1">The sequence shown here is derived from an EMBL/GenBank/DDBJ whole genome shotgun (WGS) entry which is preliminary data.</text>
</comment>
<sequence length="1430" mass="157043">MKGNSSNYAEESQDRSILERSYDHSALLDETPPIPKDAKGVRDLLFGIHQAKMRARSRAHLNTSVTSIGELRYHLQGIRAQAEQALGDAQIRQTRRYDCYYDPPSLTLPERYKPKLSPPRQYRSISQDYQGFRAAPFYANQSLPNIGRNDASWAANGQPGYHASGDNHSTVLESSNIMEDFNAPEDFSQTDLNYGPNVTILDSDDEAGLQVKLENLEDHNEIQRETNQSLEMFYTDEDYEDSEVEVDHKEEHPQTIEILSSESEENDSFVQNLESETDFESEDISSQDSGSAHSDDVSESQTPSSQRSQELHPTVNSSGNFLNCSQVNSAVQENSNTSADAPLLYQEKPLLEEELVSKSSMEATETETSYENPTSYICQDLPSHSPNKWSMMATTMPDSSCPVSYAADQLVIEHDQVSHSYISVTDIPEAVTSQANPLDIGFENFNPDSQLLIPTIGSSHIILTEDGLTNHSSSSHSQFLNFENQVDSENSRLDGQLSSPNQDTSPNVSTEADLPCQVKSSHSNSLELEDQYTLKTSNLGNQYLSPTMDASPDIEAEESEYDQSHIIPSGLLDYEASAQDSQGLYSSMDLLNARSGEAEFLQSHNSPDILSRQVQCAPEATTLDNQHLSSTMDASPDIEAEEAEYDQSHIIPSGLLDYEAECADKASAQDSQSLHPCMGFLNARSGQAEFLQSHTSPSDVLSRQVQYAPEAIAFDNQYLSPTMDASPDIEAEEAEYDQSHIIPSGLLDYEAECADEASAQDSQSLHPSMGFLNARSGEAEFLQSHTSPSDVLSRQVQYAPEAIAFDNQYLSPTMDASPDIEAEEAEYDQSHIIPSGLLDYEAECADKASAQDSQSLHPCMGFLNARSGQAEFLQSHTSPSDVLSRQVQYAPEAIAFDNQYLSPTMDASPDIEAEEAEYDQSHIIPSGLLDYEAECADEASAQDSQSLHPSMGFLNARSGEAEFLQSHTSPSDVLSRQVQRAPEAITFDNQHLSSTMDASPDNEAEQAEYDQSHIIPSGLLDYEAECTDKASAQDNQSLYSSMGLLNARSGQAEFLQSHTSPSDVLSRQVQYAPEAITFDNQHLSPTMDASPDNEAEEAENVQSHIILSGLLGHDDQFTSEVSAQDNQSLHTSMELLNVRSGEAEINSNIIFPTVVVTHENQSTSEPSSSLTKENSGASIRLSISKEPSPGSSKHETISRKRHRESLGNSEFGSHSSSKLIFFPSEENGSRPSTPPGPDDIGSAQKNLAPEKASTLNLVSMEPVDDHILNSVYTTDEEYYDLDASYLTVSPSEYATPEDGGSPIKIKRHRLRRRGPQGYQLKIASSRELAGLGPLPREVVSPYPLRRVLPEGSSQKKRQFQSDSQGGPTNLTSLKRAKATPYILREKDGASYQNVNTSRSSLAPINPATTPQTPAKGNSARRFSKSPAPKR</sequence>
<proteinExistence type="predicted"/>
<dbReference type="EMBL" id="QTSX02007123">
    <property type="protein sequence ID" value="KAJ9051113.1"/>
    <property type="molecule type" value="Genomic_DNA"/>
</dbReference>
<name>A0ACC2RM44_9FUNG</name>
<gene>
    <name evidence="1" type="ORF">DSO57_1007798</name>
</gene>
<organism evidence="1 2">
    <name type="scientific">Entomophthora muscae</name>
    <dbReference type="NCBI Taxonomy" id="34485"/>
    <lineage>
        <taxon>Eukaryota</taxon>
        <taxon>Fungi</taxon>
        <taxon>Fungi incertae sedis</taxon>
        <taxon>Zoopagomycota</taxon>
        <taxon>Entomophthoromycotina</taxon>
        <taxon>Entomophthoromycetes</taxon>
        <taxon>Entomophthorales</taxon>
        <taxon>Entomophthoraceae</taxon>
        <taxon>Entomophthora</taxon>
    </lineage>
</organism>
<evidence type="ECO:0000313" key="1">
    <source>
        <dbReference type="EMBL" id="KAJ9051113.1"/>
    </source>
</evidence>
<keyword evidence="2" id="KW-1185">Reference proteome</keyword>
<protein>
    <submittedName>
        <fullName evidence="1">Uncharacterized protein</fullName>
    </submittedName>
</protein>